<dbReference type="Proteomes" id="UP000249555">
    <property type="component" value="Unassembled WGS sequence"/>
</dbReference>
<reference evidence="1 2" key="1">
    <citation type="submission" date="2017-08" db="EMBL/GenBank/DDBJ databases">
        <title>Infants hospitalized years apart are colonized by the same room-sourced microbial strains.</title>
        <authorList>
            <person name="Brooks B."/>
            <person name="Olm M.R."/>
            <person name="Firek B.A."/>
            <person name="Baker R."/>
            <person name="Thomas B.C."/>
            <person name="Morowitz M.J."/>
            <person name="Banfield J.F."/>
        </authorList>
    </citation>
    <scope>NUCLEOTIDE SEQUENCE [LARGE SCALE GENOMIC DNA]</scope>
    <source>
        <strain evidence="1">S2_018_000_R3_119</strain>
    </source>
</reference>
<sequence length="187" mass="18657">MATVDLRGAIASIDIRTPELVKFGTLSGTPTATSWSYLTPTGNRVTVTGTRLRYDASGNPIAGTVSSVTIDAANDGGADLVITGLAAAASPLGSILRSSPLDFWSNVLSGNDVFLGRNTDGSSAKGVGLAGDGFSARAGVSAGGDDIIEMGSIAFGARGDVDRVGSGVSPVTSTYNGGDDEILGLVT</sequence>
<evidence type="ECO:0000313" key="2">
    <source>
        <dbReference type="Proteomes" id="UP000249555"/>
    </source>
</evidence>
<comment type="caution">
    <text evidence="1">The sequence shown here is derived from an EMBL/GenBank/DDBJ whole genome shotgun (WGS) entry which is preliminary data.</text>
</comment>
<dbReference type="EMBL" id="QFMX01000151">
    <property type="protein sequence ID" value="PZO69650.1"/>
    <property type="molecule type" value="Genomic_DNA"/>
</dbReference>
<evidence type="ECO:0000313" key="1">
    <source>
        <dbReference type="EMBL" id="PZO69650.1"/>
    </source>
</evidence>
<gene>
    <name evidence="1" type="ORF">DI640_15275</name>
</gene>
<name>A0A2W4YIA0_9SPHN</name>
<accession>A0A2W4YIA0</accession>
<dbReference type="AlphaFoldDB" id="A0A2W4YIA0"/>
<proteinExistence type="predicted"/>
<organism evidence="1 2">
    <name type="scientific">Sphingomonas taxi</name>
    <dbReference type="NCBI Taxonomy" id="1549858"/>
    <lineage>
        <taxon>Bacteria</taxon>
        <taxon>Pseudomonadati</taxon>
        <taxon>Pseudomonadota</taxon>
        <taxon>Alphaproteobacteria</taxon>
        <taxon>Sphingomonadales</taxon>
        <taxon>Sphingomonadaceae</taxon>
        <taxon>Sphingomonas</taxon>
    </lineage>
</organism>
<feature type="non-terminal residue" evidence="1">
    <location>
        <position position="187"/>
    </location>
</feature>
<protein>
    <submittedName>
        <fullName evidence="1">Uncharacterized protein</fullName>
    </submittedName>
</protein>